<proteinExistence type="predicted"/>
<reference evidence="1" key="1">
    <citation type="submission" date="2021-11" db="EMBL/GenBank/DDBJ databases">
        <authorList>
            <person name="Rodrigo-Torres L."/>
            <person name="Arahal R. D."/>
            <person name="Lucena T."/>
        </authorList>
    </citation>
    <scope>NUCLEOTIDE SEQUENCE</scope>
    <source>
        <strain evidence="1">CECT 7929</strain>
    </source>
</reference>
<accession>A0ABM8ZU26</accession>
<name>A0ABM8ZU26_9VIBR</name>
<sequence>MDMLMDAKTYLQQARQAVKDGDDGQALAHFEYFFDHALAENQAWRGVRLSYCLMEWFDLGQRYAPARERFMARQADILSAFEQSQEPELFNEYRAMHRLSQQGETPLAIFINLDQHQPQLALQCSEFLWLDLLADHQWQLAYRYMGSAKKRYDMFWYKWDMALTHISQQALSKEKMKASKVAHFSYVHTELKLFLMLLEQMSDPNFSTFQADLEAKCLQYQLA</sequence>
<dbReference type="EMBL" id="CAKLDI010000001">
    <property type="protein sequence ID" value="CAH0533814.1"/>
    <property type="molecule type" value="Genomic_DNA"/>
</dbReference>
<keyword evidence="2" id="KW-1185">Reference proteome</keyword>
<evidence type="ECO:0000313" key="2">
    <source>
        <dbReference type="Proteomes" id="UP000838672"/>
    </source>
</evidence>
<evidence type="ECO:0000313" key="1">
    <source>
        <dbReference type="EMBL" id="CAH0533814.1"/>
    </source>
</evidence>
<comment type="caution">
    <text evidence="1">The sequence shown here is derived from an EMBL/GenBank/DDBJ whole genome shotgun (WGS) entry which is preliminary data.</text>
</comment>
<dbReference type="RefSeq" id="WP_237466232.1">
    <property type="nucleotide sequence ID" value="NZ_CAKLDI010000001.1"/>
</dbReference>
<gene>
    <name evidence="1" type="ORF">VST7929_01689</name>
</gene>
<organism evidence="1 2">
    <name type="scientific">Vibrio stylophorae</name>
    <dbReference type="NCBI Taxonomy" id="659351"/>
    <lineage>
        <taxon>Bacteria</taxon>
        <taxon>Pseudomonadati</taxon>
        <taxon>Pseudomonadota</taxon>
        <taxon>Gammaproteobacteria</taxon>
        <taxon>Vibrionales</taxon>
        <taxon>Vibrionaceae</taxon>
        <taxon>Vibrio</taxon>
    </lineage>
</organism>
<dbReference type="Proteomes" id="UP000838672">
    <property type="component" value="Unassembled WGS sequence"/>
</dbReference>
<protein>
    <submittedName>
        <fullName evidence="1">Uncharacterized protein</fullName>
    </submittedName>
</protein>